<evidence type="ECO:0000256" key="5">
    <source>
        <dbReference type="SAM" id="Phobius"/>
    </source>
</evidence>
<evidence type="ECO:0000256" key="3">
    <source>
        <dbReference type="ARBA" id="ARBA00022989"/>
    </source>
</evidence>
<dbReference type="Pfam" id="PF04191">
    <property type="entry name" value="PEMT"/>
    <property type="match status" value="1"/>
</dbReference>
<dbReference type="RefSeq" id="WP_039466052.1">
    <property type="nucleotide sequence ID" value="NZ_JWLZ01000185.1"/>
</dbReference>
<dbReference type="PANTHER" id="PTHR43847">
    <property type="entry name" value="BLL3993 PROTEIN"/>
    <property type="match status" value="1"/>
</dbReference>
<feature type="transmembrane region" description="Helical" evidence="5">
    <location>
        <begin position="6"/>
        <end position="25"/>
    </location>
</feature>
<dbReference type="GO" id="GO:0012505">
    <property type="term" value="C:endomembrane system"/>
    <property type="evidence" value="ECO:0007669"/>
    <property type="project" value="UniProtKB-SubCell"/>
</dbReference>
<dbReference type="Proteomes" id="UP000031278">
    <property type="component" value="Unassembled WGS sequence"/>
</dbReference>
<dbReference type="Gene3D" id="1.20.120.1630">
    <property type="match status" value="1"/>
</dbReference>
<keyword evidence="3 5" id="KW-1133">Transmembrane helix</keyword>
<organism evidence="6 7">
    <name type="scientific">Photobacterium gaetbulicola</name>
    <dbReference type="NCBI Taxonomy" id="1295392"/>
    <lineage>
        <taxon>Bacteria</taxon>
        <taxon>Pseudomonadati</taxon>
        <taxon>Pseudomonadota</taxon>
        <taxon>Gammaproteobacteria</taxon>
        <taxon>Vibrionales</taxon>
        <taxon>Vibrionaceae</taxon>
        <taxon>Photobacterium</taxon>
    </lineage>
</organism>
<protein>
    <recommendedName>
        <fullName evidence="8">Isoprenylcysteine carboxyl methyltransferase</fullName>
    </recommendedName>
</protein>
<name>A0A0B9GTF3_9GAMM</name>
<keyword evidence="4 5" id="KW-0472">Membrane</keyword>
<evidence type="ECO:0000256" key="2">
    <source>
        <dbReference type="ARBA" id="ARBA00022692"/>
    </source>
</evidence>
<evidence type="ECO:0008006" key="8">
    <source>
        <dbReference type="Google" id="ProtNLM"/>
    </source>
</evidence>
<dbReference type="InterPro" id="IPR007318">
    <property type="entry name" value="Phopholipid_MeTrfase"/>
</dbReference>
<proteinExistence type="predicted"/>
<dbReference type="AlphaFoldDB" id="A0A0B9GTF3"/>
<evidence type="ECO:0000256" key="1">
    <source>
        <dbReference type="ARBA" id="ARBA00004127"/>
    </source>
</evidence>
<feature type="transmembrane region" description="Helical" evidence="5">
    <location>
        <begin position="32"/>
        <end position="55"/>
    </location>
</feature>
<evidence type="ECO:0000313" key="6">
    <source>
        <dbReference type="EMBL" id="KHT62046.1"/>
    </source>
</evidence>
<accession>A0A0B9GTF3</accession>
<evidence type="ECO:0000313" key="7">
    <source>
        <dbReference type="Proteomes" id="UP000031278"/>
    </source>
</evidence>
<dbReference type="EMBL" id="JWLZ01000185">
    <property type="protein sequence ID" value="KHT62046.1"/>
    <property type="molecule type" value="Genomic_DNA"/>
</dbReference>
<gene>
    <name evidence="6" type="ORF">RJ45_19140</name>
</gene>
<evidence type="ECO:0000256" key="4">
    <source>
        <dbReference type="ARBA" id="ARBA00023136"/>
    </source>
</evidence>
<dbReference type="PANTHER" id="PTHR43847:SF1">
    <property type="entry name" value="BLL3993 PROTEIN"/>
    <property type="match status" value="1"/>
</dbReference>
<keyword evidence="2 5" id="KW-0812">Transmembrane</keyword>
<reference evidence="6 7" key="1">
    <citation type="submission" date="2014-12" db="EMBL/GenBank/DDBJ databases">
        <title>Genome sequencing of Photobacterium gaetbulicola AD005a.</title>
        <authorList>
            <person name="Adrian T.G.S."/>
            <person name="Chan K.G."/>
        </authorList>
    </citation>
    <scope>NUCLEOTIDE SEQUENCE [LARGE SCALE GENOMIC DNA]</scope>
    <source>
        <strain evidence="6 7">AD005a</strain>
    </source>
</reference>
<dbReference type="InterPro" id="IPR052527">
    <property type="entry name" value="Metal_cation-efflux_comp"/>
</dbReference>
<sequence length="149" mass="16602">MLELKVPPLLLFNIFAAVILLPAEYPIRLDNYGFLVGCILVAAAMLIALLATMTFKRAKTTVNPYSFDNVNALVTSGVFGYSRNPMYLAMALALLGIGFIVGKVVLAMLVAIGFVSYLTKFQILPEERLLADLFGAEYRQYCQQVRRWI</sequence>
<feature type="transmembrane region" description="Helical" evidence="5">
    <location>
        <begin position="86"/>
        <end position="119"/>
    </location>
</feature>
<comment type="caution">
    <text evidence="6">The sequence shown here is derived from an EMBL/GenBank/DDBJ whole genome shotgun (WGS) entry which is preliminary data.</text>
</comment>
<comment type="subcellular location">
    <subcellularLocation>
        <location evidence="1">Endomembrane system</location>
        <topology evidence="1">Multi-pass membrane protein</topology>
    </subcellularLocation>
</comment>